<organism evidence="3 4">
    <name type="scientific">Mucilaginibacter polytrichastri</name>
    <dbReference type="NCBI Taxonomy" id="1302689"/>
    <lineage>
        <taxon>Bacteria</taxon>
        <taxon>Pseudomonadati</taxon>
        <taxon>Bacteroidota</taxon>
        <taxon>Sphingobacteriia</taxon>
        <taxon>Sphingobacteriales</taxon>
        <taxon>Sphingobacteriaceae</taxon>
        <taxon>Mucilaginibacter</taxon>
    </lineage>
</organism>
<dbReference type="EMBL" id="MPPL01000001">
    <property type="protein sequence ID" value="OKS85788.1"/>
    <property type="molecule type" value="Genomic_DNA"/>
</dbReference>
<evidence type="ECO:0000313" key="3">
    <source>
        <dbReference type="EMBL" id="OKS85788.1"/>
    </source>
</evidence>
<comment type="caution">
    <text evidence="3">The sequence shown here is derived from an EMBL/GenBank/DDBJ whole genome shotgun (WGS) entry which is preliminary data.</text>
</comment>
<dbReference type="Gene3D" id="3.30.830.10">
    <property type="entry name" value="Metalloenzyme, LuxS/M16 peptidase-like"/>
    <property type="match status" value="2"/>
</dbReference>
<dbReference type="PANTHER" id="PTHR11851:SF224">
    <property type="entry name" value="PROCESSING PROTEASE"/>
    <property type="match status" value="1"/>
</dbReference>
<dbReference type="InterPro" id="IPR050361">
    <property type="entry name" value="MPP/UQCRC_Complex"/>
</dbReference>
<feature type="domain" description="Peptidase M16 C-terminal" evidence="2">
    <location>
        <begin position="181"/>
        <end position="356"/>
    </location>
</feature>
<dbReference type="Pfam" id="PF00675">
    <property type="entry name" value="Peptidase_M16"/>
    <property type="match status" value="1"/>
</dbReference>
<dbReference type="InterPro" id="IPR011765">
    <property type="entry name" value="Pept_M16_N"/>
</dbReference>
<dbReference type="GO" id="GO:0046872">
    <property type="term" value="F:metal ion binding"/>
    <property type="evidence" value="ECO:0007669"/>
    <property type="project" value="InterPro"/>
</dbReference>
<dbReference type="SUPFAM" id="SSF63411">
    <property type="entry name" value="LuxS/MPP-like metallohydrolase"/>
    <property type="match status" value="2"/>
</dbReference>
<protein>
    <submittedName>
        <fullName evidence="3">Uncharacterized protein</fullName>
    </submittedName>
</protein>
<evidence type="ECO:0000259" key="1">
    <source>
        <dbReference type="Pfam" id="PF00675"/>
    </source>
</evidence>
<accession>A0A1Q5ZVQ7</accession>
<feature type="domain" description="Peptidase M16 N-terminal" evidence="1">
    <location>
        <begin position="68"/>
        <end position="166"/>
    </location>
</feature>
<dbReference type="Pfam" id="PF05193">
    <property type="entry name" value="Peptidase_M16_C"/>
    <property type="match status" value="1"/>
</dbReference>
<evidence type="ECO:0000259" key="2">
    <source>
        <dbReference type="Pfam" id="PF05193"/>
    </source>
</evidence>
<dbReference type="InterPro" id="IPR007863">
    <property type="entry name" value="Peptidase_M16_C"/>
</dbReference>
<name>A0A1Q5ZVQ7_9SPHI</name>
<keyword evidence="4" id="KW-1185">Reference proteome</keyword>
<sequence>MLDRTLAPNFGAIEHIKLVEPEHIKLPNGCSLYYFNSGEQDLVRIEWVFGNLRFNPDKPLLNSAVVTMLTEGTGSLSASQIADKVDFYGAFLQAEYGFDHSVVTLYSLSKHLENTLPVIKDIITDSVFPESELQTYVRNQQQKLQVSLQKNDVLARRAFNKAMNGDSLYGLAADATDFQQLQRADMLAHFKQMYQPSNCTIFLAGKIDEEILKLITDTFGKNWQNGPETADTTQPALKQADEHFYYIEKPDAIQSAIRIGTRIINRSHPDFPALQVLNTILGGYFGSRLMANIREDKGYTYGIGSGVSSLKHGGALFIATEVGADVCRDAVSEIEKEINRLKTELVPQDELELVRNYMLGSLLGSLENVFSHADKFKNVYFSELDYTYYDRYTSIIKAVTAQDLMDLANKYLDFDKMYKVIVGKY</sequence>
<proteinExistence type="predicted"/>
<reference evidence="3 4" key="1">
    <citation type="submission" date="2016-11" db="EMBL/GenBank/DDBJ databases">
        <title>Whole Genome Sequencing of Mucilaginibacter polytrichastri RG4-7(T) isolated from the moss sample.</title>
        <authorList>
            <person name="Li Y."/>
        </authorList>
    </citation>
    <scope>NUCLEOTIDE SEQUENCE [LARGE SCALE GENOMIC DNA]</scope>
    <source>
        <strain evidence="3 4">RG4-7</strain>
    </source>
</reference>
<evidence type="ECO:0000313" key="4">
    <source>
        <dbReference type="Proteomes" id="UP000186720"/>
    </source>
</evidence>
<dbReference type="RefSeq" id="WP_074488579.1">
    <property type="nucleotide sequence ID" value="NZ_FPAM01000002.1"/>
</dbReference>
<dbReference type="OrthoDB" id="9811314at2"/>
<dbReference type="AlphaFoldDB" id="A0A1Q5ZVQ7"/>
<dbReference type="InterPro" id="IPR011249">
    <property type="entry name" value="Metalloenz_LuxS/M16"/>
</dbReference>
<dbReference type="PANTHER" id="PTHR11851">
    <property type="entry name" value="METALLOPROTEASE"/>
    <property type="match status" value="1"/>
</dbReference>
<dbReference type="STRING" id="1302689.RG47T_1234"/>
<dbReference type="Proteomes" id="UP000186720">
    <property type="component" value="Unassembled WGS sequence"/>
</dbReference>
<gene>
    <name evidence="3" type="ORF">RG47T_1234</name>
</gene>